<dbReference type="GO" id="GO:0031623">
    <property type="term" value="P:receptor internalization"/>
    <property type="evidence" value="ECO:0007669"/>
    <property type="project" value="TreeGrafter"/>
</dbReference>
<evidence type="ECO:0000256" key="1">
    <source>
        <dbReference type="SAM" id="MobiDB-lite"/>
    </source>
</evidence>
<name>A0A7R8V8X5_HERIL</name>
<evidence type="ECO:0000313" key="2">
    <source>
        <dbReference type="EMBL" id="CAD7093685.1"/>
    </source>
</evidence>
<dbReference type="PANTHER" id="PTHR46275:SF1">
    <property type="entry name" value="HEPATOCYTE GROWTH FACTOR-REGULATED TYROSINE KINASE SUBSTRATE"/>
    <property type="match status" value="1"/>
</dbReference>
<organism evidence="2 3">
    <name type="scientific">Hermetia illucens</name>
    <name type="common">Black soldier fly</name>
    <dbReference type="NCBI Taxonomy" id="343691"/>
    <lineage>
        <taxon>Eukaryota</taxon>
        <taxon>Metazoa</taxon>
        <taxon>Ecdysozoa</taxon>
        <taxon>Arthropoda</taxon>
        <taxon>Hexapoda</taxon>
        <taxon>Insecta</taxon>
        <taxon>Pterygota</taxon>
        <taxon>Neoptera</taxon>
        <taxon>Endopterygota</taxon>
        <taxon>Diptera</taxon>
        <taxon>Brachycera</taxon>
        <taxon>Stratiomyomorpha</taxon>
        <taxon>Stratiomyidae</taxon>
        <taxon>Hermetiinae</taxon>
        <taxon>Hermetia</taxon>
    </lineage>
</organism>
<dbReference type="AlphaFoldDB" id="A0A7R8V8X5"/>
<reference evidence="2 3" key="1">
    <citation type="submission" date="2020-11" db="EMBL/GenBank/DDBJ databases">
        <authorList>
            <person name="Wallbank WR R."/>
            <person name="Pardo Diaz C."/>
            <person name="Kozak K."/>
            <person name="Martin S."/>
            <person name="Jiggins C."/>
            <person name="Moest M."/>
            <person name="Warren A I."/>
            <person name="Generalovic N T."/>
            <person name="Byers J.R.P. K."/>
            <person name="Montejo-Kovacevich G."/>
            <person name="Yen C E."/>
        </authorList>
    </citation>
    <scope>NUCLEOTIDE SEQUENCE [LARGE SCALE GENOMIC DNA]</scope>
</reference>
<protein>
    <submittedName>
        <fullName evidence="2">Uncharacterized protein</fullName>
    </submittedName>
</protein>
<dbReference type="GO" id="GO:0043130">
    <property type="term" value="F:ubiquitin binding"/>
    <property type="evidence" value="ECO:0007669"/>
    <property type="project" value="TreeGrafter"/>
</dbReference>
<sequence>MTILKAKGHSFPELKEADAMFAADSAPEWVNGKCSSKQRPLPKFGYERDVRIWEGCYTQLQKPSATKSRSSSGESDLPAEYLNSSLAQQSQTPPRKSDQELKEEEELQLALALNYSFT</sequence>
<dbReference type="OrthoDB" id="957735at2759"/>
<keyword evidence="3" id="KW-1185">Reference proteome</keyword>
<dbReference type="GO" id="GO:0005769">
    <property type="term" value="C:early endosome"/>
    <property type="evidence" value="ECO:0007669"/>
    <property type="project" value="TreeGrafter"/>
</dbReference>
<dbReference type="GO" id="GO:0032456">
    <property type="term" value="P:endocytic recycling"/>
    <property type="evidence" value="ECO:0007669"/>
    <property type="project" value="TreeGrafter"/>
</dbReference>
<feature type="compositionally biased region" description="Polar residues" evidence="1">
    <location>
        <begin position="60"/>
        <end position="74"/>
    </location>
</feature>
<feature type="region of interest" description="Disordered" evidence="1">
    <location>
        <begin position="60"/>
        <end position="104"/>
    </location>
</feature>
<dbReference type="PANTHER" id="PTHR46275">
    <property type="entry name" value="HEPATOCYTE GROWTH FACTOR-REGULATED TYROSINE KINASE SUBSTRATE"/>
    <property type="match status" value="1"/>
</dbReference>
<proteinExistence type="predicted"/>
<gene>
    <name evidence="2" type="ORF">HERILL_LOCUS15957</name>
</gene>
<evidence type="ECO:0000313" key="3">
    <source>
        <dbReference type="Proteomes" id="UP000594454"/>
    </source>
</evidence>
<dbReference type="InterPro" id="IPR017073">
    <property type="entry name" value="HGS/VPS27"/>
</dbReference>
<feature type="compositionally biased region" description="Polar residues" evidence="1">
    <location>
        <begin position="82"/>
        <end position="94"/>
    </location>
</feature>
<accession>A0A7R8V8X5</accession>
<dbReference type="Proteomes" id="UP000594454">
    <property type="component" value="Chromosome 6"/>
</dbReference>
<dbReference type="EMBL" id="LR899014">
    <property type="protein sequence ID" value="CAD7093685.1"/>
    <property type="molecule type" value="Genomic_DNA"/>
</dbReference>